<protein>
    <submittedName>
        <fullName evidence="3">SDR family oxidoreductase</fullName>
    </submittedName>
</protein>
<comment type="caution">
    <text evidence="3">The sequence shown here is derived from an EMBL/GenBank/DDBJ whole genome shotgun (WGS) entry which is preliminary data.</text>
</comment>
<gene>
    <name evidence="3" type="ORF">IV433_03030</name>
</gene>
<evidence type="ECO:0000256" key="1">
    <source>
        <dbReference type="ARBA" id="ARBA00006484"/>
    </source>
</evidence>
<dbReference type="PANTHER" id="PTHR42879">
    <property type="entry name" value="3-OXOACYL-(ACYL-CARRIER-PROTEIN) REDUCTASE"/>
    <property type="match status" value="1"/>
</dbReference>
<dbReference type="PRINTS" id="PR00080">
    <property type="entry name" value="SDRFAMILY"/>
</dbReference>
<evidence type="ECO:0000313" key="3">
    <source>
        <dbReference type="EMBL" id="MBF7978378.1"/>
    </source>
</evidence>
<dbReference type="InterPro" id="IPR020904">
    <property type="entry name" value="Sc_DH/Rdtase_CS"/>
</dbReference>
<dbReference type="InterPro" id="IPR057326">
    <property type="entry name" value="KR_dom"/>
</dbReference>
<dbReference type="InterPro" id="IPR050259">
    <property type="entry name" value="SDR"/>
</dbReference>
<comment type="similarity">
    <text evidence="1">Belongs to the short-chain dehydrogenases/reductases (SDR) family.</text>
</comment>
<dbReference type="Gene3D" id="3.40.50.720">
    <property type="entry name" value="NAD(P)-binding Rossmann-like Domain"/>
    <property type="match status" value="1"/>
</dbReference>
<dbReference type="PANTHER" id="PTHR42879:SF2">
    <property type="entry name" value="3-OXOACYL-[ACYL-CARRIER-PROTEIN] REDUCTASE FABG"/>
    <property type="match status" value="1"/>
</dbReference>
<dbReference type="EMBL" id="JADOBI010000001">
    <property type="protein sequence ID" value="MBF7978378.1"/>
    <property type="molecule type" value="Genomic_DNA"/>
</dbReference>
<dbReference type="InterPro" id="IPR002347">
    <property type="entry name" value="SDR_fam"/>
</dbReference>
<dbReference type="RefSeq" id="WP_195812493.1">
    <property type="nucleotide sequence ID" value="NZ_JADOBI010000001.1"/>
</dbReference>
<sequence>MKPDKWVLVTGGSRGIGESVVEHLADKYNVVFTWLREEEQARALESECAQFAGKVIGFRCDGTCAAQVDTLAANLLSEHGAPFGIIHNAGITRDALHFRQTSQDWHAVINTNLNAIFHWNQALLPAMMTKSEGSIVMMSSVSAIKGNAGQVAYAATKAAMLGMTRSLAKEVARFNLRVNSVLPGLIETEMVQVMAEAEKKILRKGIPMRRFGRKEEVSQVVGFLLSDGSSYITGQSLVVDGGITI</sequence>
<dbReference type="Proteomes" id="UP000636811">
    <property type="component" value="Unassembled WGS sequence"/>
</dbReference>
<evidence type="ECO:0000313" key="4">
    <source>
        <dbReference type="Proteomes" id="UP000636811"/>
    </source>
</evidence>
<dbReference type="Pfam" id="PF13561">
    <property type="entry name" value="adh_short_C2"/>
    <property type="match status" value="1"/>
</dbReference>
<organism evidence="3 4">
    <name type="scientific">Rahnella laticis</name>
    <dbReference type="NCBI Taxonomy" id="2787622"/>
    <lineage>
        <taxon>Bacteria</taxon>
        <taxon>Pseudomonadati</taxon>
        <taxon>Pseudomonadota</taxon>
        <taxon>Gammaproteobacteria</taxon>
        <taxon>Enterobacterales</taxon>
        <taxon>Yersiniaceae</taxon>
        <taxon>Rahnella</taxon>
    </lineage>
</organism>
<dbReference type="PROSITE" id="PS00061">
    <property type="entry name" value="ADH_SHORT"/>
    <property type="match status" value="1"/>
</dbReference>
<dbReference type="InterPro" id="IPR036291">
    <property type="entry name" value="NAD(P)-bd_dom_sf"/>
</dbReference>
<keyword evidence="4" id="KW-1185">Reference proteome</keyword>
<dbReference type="SUPFAM" id="SSF51735">
    <property type="entry name" value="NAD(P)-binding Rossmann-fold domains"/>
    <property type="match status" value="1"/>
</dbReference>
<dbReference type="SMART" id="SM00822">
    <property type="entry name" value="PKS_KR"/>
    <property type="match status" value="1"/>
</dbReference>
<accession>A0ABS0E2H3</accession>
<evidence type="ECO:0000259" key="2">
    <source>
        <dbReference type="SMART" id="SM00822"/>
    </source>
</evidence>
<reference evidence="3 4" key="1">
    <citation type="submission" date="2020-11" db="EMBL/GenBank/DDBJ databases">
        <title>Taxonomic investigation of Rahnella strains.</title>
        <authorList>
            <person name="Lee S.D."/>
        </authorList>
    </citation>
    <scope>NUCLEOTIDE SEQUENCE [LARGE SCALE GENOMIC DNA]</scope>
    <source>
        <strain evidence="3 4">SAP-17</strain>
    </source>
</reference>
<feature type="domain" description="Ketoreductase" evidence="2">
    <location>
        <begin position="5"/>
        <end position="188"/>
    </location>
</feature>
<dbReference type="PRINTS" id="PR00081">
    <property type="entry name" value="GDHRDH"/>
</dbReference>
<name>A0ABS0E2H3_9GAMM</name>
<proteinExistence type="inferred from homology"/>